<comment type="caution">
    <text evidence="1">The sequence shown here is derived from an EMBL/GenBank/DDBJ whole genome shotgun (WGS) entry which is preliminary data.</text>
</comment>
<organism evidence="1 2">
    <name type="scientific">Streptococcus oricebi</name>
    <dbReference type="NCBI Taxonomy" id="1547447"/>
    <lineage>
        <taxon>Bacteria</taxon>
        <taxon>Bacillati</taxon>
        <taxon>Bacillota</taxon>
        <taxon>Bacilli</taxon>
        <taxon>Lactobacillales</taxon>
        <taxon>Streptococcaceae</taxon>
        <taxon>Streptococcus</taxon>
    </lineage>
</organism>
<evidence type="ECO:0000313" key="2">
    <source>
        <dbReference type="Proteomes" id="UP001519296"/>
    </source>
</evidence>
<protein>
    <submittedName>
        <fullName evidence="1">Uncharacterized protein</fullName>
    </submittedName>
</protein>
<dbReference type="RefSeq" id="WP_209628335.1">
    <property type="nucleotide sequence ID" value="NZ_PRDG01000004.1"/>
</dbReference>
<sequence>MKIFTLEAIYALHLFNDYSDDLFLLPLPSQEGKSRLENLRLVLEKGYEDLGKMGLIVNDEPTEECAYYGAFLERYHKALYHCQVDSNYFCAQETDNNKWVTTVIKQIDDNQYVIENLHSLIFLAHLKDIHPLLKDIEKKRKNYRYYGWEPFSAFRLQTYYADNESFRLQTFRRKELMKDSLFFEAPSGLYEYDMARELVRSIDGEELRDLIVNDLKVRV</sequence>
<dbReference type="EMBL" id="PRDG01000004">
    <property type="protein sequence ID" value="MBP2623842.1"/>
    <property type="molecule type" value="Genomic_DNA"/>
</dbReference>
<accession>A0ABS5B4S8</accession>
<evidence type="ECO:0000313" key="1">
    <source>
        <dbReference type="EMBL" id="MBP2623842.1"/>
    </source>
</evidence>
<gene>
    <name evidence="1" type="ORF">C4K46_07815</name>
</gene>
<name>A0ABS5B4S8_9STRE</name>
<proteinExistence type="predicted"/>
<dbReference type="Proteomes" id="UP001519296">
    <property type="component" value="Unassembled WGS sequence"/>
</dbReference>
<keyword evidence="2" id="KW-1185">Reference proteome</keyword>
<reference evidence="1 2" key="1">
    <citation type="submission" date="2018-02" db="EMBL/GenBank/DDBJ databases">
        <title>Draft genome sequence of Streptococcus oricebi CCUG 70868T type strain.</title>
        <authorList>
            <person name="Mendez V."/>
            <person name="Salva-Serra F."/>
            <person name="Jaen-Luchoro D."/>
            <person name="Gonzales-Siles L."/>
            <person name="Karlsson R."/>
            <person name="Engstrom-Jakobsson H."/>
            <person name="Busquets A."/>
            <person name="Gomila M."/>
            <person name="Pineiro-Iglesias B."/>
            <person name="Bennasar-Figueras A."/>
            <person name="Seeger M."/>
            <person name="Moore E."/>
        </authorList>
    </citation>
    <scope>NUCLEOTIDE SEQUENCE [LARGE SCALE GENOMIC DNA]</scope>
    <source>
        <strain evidence="1 2">CCUG 70868</strain>
    </source>
</reference>